<dbReference type="EMBL" id="CP145607">
    <property type="protein sequence ID" value="WWM70922.1"/>
    <property type="molecule type" value="Genomic_DNA"/>
</dbReference>
<feature type="transmembrane region" description="Helical" evidence="8">
    <location>
        <begin position="260"/>
        <end position="279"/>
    </location>
</feature>
<accession>A0ABZ2G4V8</accession>
<organism evidence="10 11">
    <name type="scientific">Sphingomonas kaistensis</name>
    <dbReference type="NCBI Taxonomy" id="298708"/>
    <lineage>
        <taxon>Bacteria</taxon>
        <taxon>Pseudomonadati</taxon>
        <taxon>Pseudomonadota</taxon>
        <taxon>Alphaproteobacteria</taxon>
        <taxon>Sphingomonadales</taxon>
        <taxon>Sphingomonadaceae</taxon>
        <taxon>Sphingomonas</taxon>
    </lineage>
</organism>
<feature type="transmembrane region" description="Helical" evidence="8">
    <location>
        <begin position="113"/>
        <end position="134"/>
    </location>
</feature>
<reference evidence="10 11" key="1">
    <citation type="submission" date="2024-02" db="EMBL/GenBank/DDBJ databases">
        <title>Full genome sequence of Sphingomonas kaistensis.</title>
        <authorList>
            <person name="Poletto B.L."/>
            <person name="Silva G."/>
            <person name="Galante D."/>
            <person name="Campos K.R."/>
            <person name="Santos M.B.N."/>
            <person name="Sacchi C.T."/>
        </authorList>
    </citation>
    <scope>NUCLEOTIDE SEQUENCE [LARGE SCALE GENOMIC DNA]</scope>
    <source>
        <strain evidence="10 11">MA4R</strain>
    </source>
</reference>
<sequence>MVSLHHPSPLGSGPRPGSRETIVLLAALMALNAIGIDAMIPALADIASHLGVEEENRRQLVIIAYTLGFGVGQLFWGPLADRFGRKPTLLVGIAIYVCFAFVCSAAPSFELLIAGRAFQGAAAAATRVIVLAMVRDLFEGEAMARVMSLVAMVFMVVPVLAPSAGQLILTVGPWQSIFWVLGIYGALIGTWAFLRIPETLREENRRTLRLADLAEGAKAVVTDRQSLGYTLAQTALFAGLLAYIASIQQIVFDVFKRPELIGVVFGAVAAPMALASFTNSKLVGRFGLRRVAHLGVVAFAVLALGHALIATTLGEGLPGFVIGQALVLASFSFCSANMNTLAMERMARVAGMASSIQGVVSTILAALAGFAIGQSFDGTQIPYLWGLALCGLSGLVLVLLTDPRRLFERLPPRHAPAAHGQAPQAG</sequence>
<keyword evidence="11" id="KW-1185">Reference proteome</keyword>
<feature type="transmembrane region" description="Helical" evidence="8">
    <location>
        <begin position="349"/>
        <end position="371"/>
    </location>
</feature>
<dbReference type="SUPFAM" id="SSF103473">
    <property type="entry name" value="MFS general substrate transporter"/>
    <property type="match status" value="1"/>
</dbReference>
<keyword evidence="4" id="KW-1003">Cell membrane</keyword>
<feature type="transmembrane region" description="Helical" evidence="8">
    <location>
        <begin position="383"/>
        <end position="400"/>
    </location>
</feature>
<feature type="transmembrane region" description="Helical" evidence="8">
    <location>
        <begin position="177"/>
        <end position="196"/>
    </location>
</feature>
<feature type="transmembrane region" description="Helical" evidence="8">
    <location>
        <begin position="317"/>
        <end position="337"/>
    </location>
</feature>
<feature type="transmembrane region" description="Helical" evidence="8">
    <location>
        <begin position="227"/>
        <end position="248"/>
    </location>
</feature>
<dbReference type="InterPro" id="IPR036259">
    <property type="entry name" value="MFS_trans_sf"/>
</dbReference>
<feature type="transmembrane region" description="Helical" evidence="8">
    <location>
        <begin position="89"/>
        <end position="107"/>
    </location>
</feature>
<feature type="transmembrane region" description="Helical" evidence="8">
    <location>
        <begin position="146"/>
        <end position="165"/>
    </location>
</feature>
<keyword evidence="8" id="KW-0997">Cell inner membrane</keyword>
<comment type="subcellular location">
    <subcellularLocation>
        <location evidence="8">Cell inner membrane</location>
        <topology evidence="8">Multi-pass membrane protein</topology>
    </subcellularLocation>
    <subcellularLocation>
        <location evidence="1">Cell membrane</location>
        <topology evidence="1">Multi-pass membrane protein</topology>
    </subcellularLocation>
</comment>
<dbReference type="CDD" id="cd17320">
    <property type="entry name" value="MFS_MdfA_MDR_like"/>
    <property type="match status" value="1"/>
</dbReference>
<protein>
    <recommendedName>
        <fullName evidence="8">Bcr/CflA family efflux transporter</fullName>
    </recommendedName>
</protein>
<dbReference type="NCBIfam" id="TIGR00710">
    <property type="entry name" value="efflux_Bcr_CflA"/>
    <property type="match status" value="1"/>
</dbReference>
<keyword evidence="7 8" id="KW-0472">Membrane</keyword>
<dbReference type="InterPro" id="IPR020846">
    <property type="entry name" value="MFS_dom"/>
</dbReference>
<gene>
    <name evidence="10" type="ORF">V6R86_09595</name>
</gene>
<name>A0ABZ2G4V8_9SPHN</name>
<dbReference type="PANTHER" id="PTHR23502:SF132">
    <property type="entry name" value="POLYAMINE TRANSPORTER 2-RELATED"/>
    <property type="match status" value="1"/>
</dbReference>
<comment type="similarity">
    <text evidence="2 8">Belongs to the major facilitator superfamily. Bcr/CmlA family.</text>
</comment>
<feature type="domain" description="Major facilitator superfamily (MFS) profile" evidence="9">
    <location>
        <begin position="21"/>
        <end position="406"/>
    </location>
</feature>
<dbReference type="Gene3D" id="1.20.1720.10">
    <property type="entry name" value="Multidrug resistance protein D"/>
    <property type="match status" value="1"/>
</dbReference>
<evidence type="ECO:0000256" key="2">
    <source>
        <dbReference type="ARBA" id="ARBA00006236"/>
    </source>
</evidence>
<feature type="transmembrane region" description="Helical" evidence="8">
    <location>
        <begin position="21"/>
        <end position="40"/>
    </location>
</feature>
<evidence type="ECO:0000256" key="3">
    <source>
        <dbReference type="ARBA" id="ARBA00022448"/>
    </source>
</evidence>
<evidence type="ECO:0000256" key="5">
    <source>
        <dbReference type="ARBA" id="ARBA00022692"/>
    </source>
</evidence>
<keyword evidence="6 8" id="KW-1133">Transmembrane helix</keyword>
<evidence type="ECO:0000313" key="10">
    <source>
        <dbReference type="EMBL" id="WWM70922.1"/>
    </source>
</evidence>
<keyword evidence="5 8" id="KW-0812">Transmembrane</keyword>
<feature type="transmembrane region" description="Helical" evidence="8">
    <location>
        <begin position="291"/>
        <end position="311"/>
    </location>
</feature>
<dbReference type="RefSeq" id="WP_338504107.1">
    <property type="nucleotide sequence ID" value="NZ_CP145607.1"/>
</dbReference>
<evidence type="ECO:0000256" key="7">
    <source>
        <dbReference type="ARBA" id="ARBA00023136"/>
    </source>
</evidence>
<dbReference type="PROSITE" id="PS50850">
    <property type="entry name" value="MFS"/>
    <property type="match status" value="1"/>
</dbReference>
<evidence type="ECO:0000313" key="11">
    <source>
        <dbReference type="Proteomes" id="UP001382935"/>
    </source>
</evidence>
<keyword evidence="3 8" id="KW-0813">Transport</keyword>
<dbReference type="Pfam" id="PF07690">
    <property type="entry name" value="MFS_1"/>
    <property type="match status" value="1"/>
</dbReference>
<feature type="transmembrane region" description="Helical" evidence="8">
    <location>
        <begin position="60"/>
        <end position="77"/>
    </location>
</feature>
<dbReference type="InterPro" id="IPR004812">
    <property type="entry name" value="Efflux_drug-R_Bcr/CmlA"/>
</dbReference>
<proteinExistence type="inferred from homology"/>
<dbReference type="InterPro" id="IPR011701">
    <property type="entry name" value="MFS"/>
</dbReference>
<evidence type="ECO:0000256" key="4">
    <source>
        <dbReference type="ARBA" id="ARBA00022475"/>
    </source>
</evidence>
<evidence type="ECO:0000256" key="1">
    <source>
        <dbReference type="ARBA" id="ARBA00004651"/>
    </source>
</evidence>
<evidence type="ECO:0000256" key="8">
    <source>
        <dbReference type="RuleBase" id="RU365088"/>
    </source>
</evidence>
<evidence type="ECO:0000256" key="6">
    <source>
        <dbReference type="ARBA" id="ARBA00022989"/>
    </source>
</evidence>
<evidence type="ECO:0000259" key="9">
    <source>
        <dbReference type="PROSITE" id="PS50850"/>
    </source>
</evidence>
<dbReference type="Proteomes" id="UP001382935">
    <property type="component" value="Chromosome"/>
</dbReference>
<dbReference type="PANTHER" id="PTHR23502">
    <property type="entry name" value="MAJOR FACILITATOR SUPERFAMILY"/>
    <property type="match status" value="1"/>
</dbReference>